<dbReference type="Proteomes" id="UP001320706">
    <property type="component" value="Unassembled WGS sequence"/>
</dbReference>
<comment type="caution">
    <text evidence="1">The sequence shown here is derived from an EMBL/GenBank/DDBJ whole genome shotgun (WGS) entry which is preliminary data.</text>
</comment>
<dbReference type="EMBL" id="JAMKPW020000003">
    <property type="protein sequence ID" value="KAK8219842.1"/>
    <property type="molecule type" value="Genomic_DNA"/>
</dbReference>
<organism evidence="1 2">
    <name type="scientific">Zalaria obscura</name>
    <dbReference type="NCBI Taxonomy" id="2024903"/>
    <lineage>
        <taxon>Eukaryota</taxon>
        <taxon>Fungi</taxon>
        <taxon>Dikarya</taxon>
        <taxon>Ascomycota</taxon>
        <taxon>Pezizomycotina</taxon>
        <taxon>Dothideomycetes</taxon>
        <taxon>Dothideomycetidae</taxon>
        <taxon>Dothideales</taxon>
        <taxon>Zalariaceae</taxon>
        <taxon>Zalaria</taxon>
    </lineage>
</organism>
<evidence type="ECO:0000313" key="1">
    <source>
        <dbReference type="EMBL" id="KAK8219842.1"/>
    </source>
</evidence>
<keyword evidence="2" id="KW-1185">Reference proteome</keyword>
<sequence>MGSNGSILSYVFSNPTLHEDATASNQLLPLAVPDYLPEKPEVVVNEGHPDELAVTQVQDGTLDLDLGPCPAPPGDSYAATLWDAKAPLPSPSESKDNVIESSKQRDADTRPSVRQLQKQYRKVHSLRDELITTRGDIKYQKLRIAHDERHVQESGDAFMMAVNQAFANGFSTSKDDLKTVREQLQSDFDRLGMKRDEMNAKEDILSLREHRLEEQETELMKMLEAFWGNSPDFQVKVTGSETESQTSVAPSTESENIPPLLREYYDKVGDVGIFEQRLDDLIDDYEEESANRQFRADQELPADPPDEVFEQAFAFQRNTTLEDLAAAKADAERLRLRCLDAGLHPQEEHDHLATSLIDDFVFVTPQSFLMEQRFPEFFEQGETDKDTGQSNWPQNDVGDSVATRSRGLLERVNGWILDVLRLSSLEVLNYRAAAKCVEEEKQYQLPTLDHELAKVVRQHWRADEGAVGHALTPRRNAETGLQEFHDTPLQDDSCPSSEPVPDDRSSAINRRSSSERKGSGTTSNVDEPVPDTGDLLVTVA</sequence>
<reference evidence="1" key="1">
    <citation type="submission" date="2024-02" db="EMBL/GenBank/DDBJ databases">
        <title>Metagenome Assembled Genome of Zalaria obscura JY119.</title>
        <authorList>
            <person name="Vighnesh L."/>
            <person name="Jagadeeshwari U."/>
            <person name="Venkata Ramana C."/>
            <person name="Sasikala C."/>
        </authorList>
    </citation>
    <scope>NUCLEOTIDE SEQUENCE</scope>
    <source>
        <strain evidence="1">JY119</strain>
    </source>
</reference>
<evidence type="ECO:0000313" key="2">
    <source>
        <dbReference type="Proteomes" id="UP001320706"/>
    </source>
</evidence>
<protein>
    <submittedName>
        <fullName evidence="1">Uncharacterized protein</fullName>
    </submittedName>
</protein>
<proteinExistence type="predicted"/>
<name>A0ACC3SPE6_9PEZI</name>
<accession>A0ACC3SPE6</accession>
<gene>
    <name evidence="1" type="ORF">M8818_000816</name>
</gene>